<sequence length="87" mass="9956">MKSSRDANMKAQPVTQPTSTGEAAFEAMLKQVLSDEEARMHRAAKEQRMSALNRAVEAKETFERGRERLRKPLKRKAKRAAEKSRLK</sequence>
<accession>A0ABS7VP55</accession>
<evidence type="ECO:0000313" key="2">
    <source>
        <dbReference type="EMBL" id="MBZ6077323.1"/>
    </source>
</evidence>
<reference evidence="2 3" key="1">
    <citation type="submission" date="2021-09" db="EMBL/GenBank/DDBJ databases">
        <title>The complete genome sequence of a new microorganism.</title>
        <authorList>
            <person name="Zi Z."/>
        </authorList>
    </citation>
    <scope>NUCLEOTIDE SEQUENCE [LARGE SCALE GENOMIC DNA]</scope>
    <source>
        <strain evidence="2 3">WGZ8</strain>
    </source>
</reference>
<gene>
    <name evidence="2" type="ORF">K9B37_13660</name>
</gene>
<proteinExistence type="predicted"/>
<keyword evidence="3" id="KW-1185">Reference proteome</keyword>
<evidence type="ECO:0008006" key="4">
    <source>
        <dbReference type="Google" id="ProtNLM"/>
    </source>
</evidence>
<organism evidence="2 3">
    <name type="scientific">Microvirga puerhi</name>
    <dbReference type="NCBI Taxonomy" id="2876078"/>
    <lineage>
        <taxon>Bacteria</taxon>
        <taxon>Pseudomonadati</taxon>
        <taxon>Pseudomonadota</taxon>
        <taxon>Alphaproteobacteria</taxon>
        <taxon>Hyphomicrobiales</taxon>
        <taxon>Methylobacteriaceae</taxon>
        <taxon>Microvirga</taxon>
    </lineage>
</organism>
<dbReference type="RefSeq" id="WP_224313658.1">
    <property type="nucleotide sequence ID" value="NZ_JAIRBM010000009.1"/>
</dbReference>
<dbReference type="EMBL" id="JAIRBM010000009">
    <property type="protein sequence ID" value="MBZ6077323.1"/>
    <property type="molecule type" value="Genomic_DNA"/>
</dbReference>
<evidence type="ECO:0000256" key="1">
    <source>
        <dbReference type="SAM" id="MobiDB-lite"/>
    </source>
</evidence>
<comment type="caution">
    <text evidence="2">The sequence shown here is derived from an EMBL/GenBank/DDBJ whole genome shotgun (WGS) entry which is preliminary data.</text>
</comment>
<dbReference type="Proteomes" id="UP000704176">
    <property type="component" value="Unassembled WGS sequence"/>
</dbReference>
<feature type="compositionally biased region" description="Basic residues" evidence="1">
    <location>
        <begin position="67"/>
        <end position="78"/>
    </location>
</feature>
<protein>
    <recommendedName>
        <fullName evidence="4">Transcriptional regulator</fullName>
    </recommendedName>
</protein>
<feature type="region of interest" description="Disordered" evidence="1">
    <location>
        <begin position="58"/>
        <end position="87"/>
    </location>
</feature>
<evidence type="ECO:0000313" key="3">
    <source>
        <dbReference type="Proteomes" id="UP000704176"/>
    </source>
</evidence>
<feature type="region of interest" description="Disordered" evidence="1">
    <location>
        <begin position="1"/>
        <end position="22"/>
    </location>
</feature>
<name>A0ABS7VP55_9HYPH</name>